<dbReference type="Proteomes" id="UP000298860">
    <property type="component" value="Unassembled WGS sequence"/>
</dbReference>
<reference evidence="3" key="1">
    <citation type="submission" date="2019-04" db="EMBL/GenBank/DDBJ databases">
        <title>Draft genome sequence of Pseudonocardiaceae bacterium SL3-2-4.</title>
        <authorList>
            <person name="Ningsih F."/>
            <person name="Yokota A."/>
            <person name="Sakai Y."/>
            <person name="Nanatani K."/>
            <person name="Yabe S."/>
            <person name="Oetari A."/>
            <person name="Sjamsuridzal W."/>
        </authorList>
    </citation>
    <scope>NUCLEOTIDE SEQUENCE [LARGE SCALE GENOMIC DNA]</scope>
    <source>
        <strain evidence="3">SL3-2-4</strain>
    </source>
</reference>
<comment type="caution">
    <text evidence="2">The sequence shown here is derived from an EMBL/GenBank/DDBJ whole genome shotgun (WGS) entry which is preliminary data.</text>
</comment>
<organism evidence="2 3">
    <name type="scientific">Gandjariella thermophila</name>
    <dbReference type="NCBI Taxonomy" id="1931992"/>
    <lineage>
        <taxon>Bacteria</taxon>
        <taxon>Bacillati</taxon>
        <taxon>Actinomycetota</taxon>
        <taxon>Actinomycetes</taxon>
        <taxon>Pseudonocardiales</taxon>
        <taxon>Pseudonocardiaceae</taxon>
        <taxon>Gandjariella</taxon>
    </lineage>
</organism>
<feature type="region of interest" description="Disordered" evidence="1">
    <location>
        <begin position="57"/>
        <end position="164"/>
    </location>
</feature>
<sequence>MESDVVSAVRRRLESQATEQAERLELASRQLAETRKRTEEHNQKFVHDVHRLVQRLRESNAARRAAGRGSGGTLSFRAEDADQHDEFPGPVARPRPATTGAPDEEPGSVLRRAQERPQPPPVPQSPPAAQAPERARPAPPRRVPPRRPPVDDGDDDFSDQSWLR</sequence>
<feature type="region of interest" description="Disordered" evidence="1">
    <location>
        <begin position="1"/>
        <end position="21"/>
    </location>
</feature>
<accession>A0A4D4IY43</accession>
<protein>
    <submittedName>
        <fullName evidence="2">Uncharacterized protein</fullName>
    </submittedName>
</protein>
<gene>
    <name evidence="2" type="ORF">GTS_09380</name>
</gene>
<evidence type="ECO:0000313" key="3">
    <source>
        <dbReference type="Proteomes" id="UP000298860"/>
    </source>
</evidence>
<feature type="compositionally biased region" description="Basic and acidic residues" evidence="1">
    <location>
        <begin position="77"/>
        <end position="87"/>
    </location>
</feature>
<dbReference type="AlphaFoldDB" id="A0A4D4IY43"/>
<evidence type="ECO:0000313" key="2">
    <source>
        <dbReference type="EMBL" id="GDY29305.1"/>
    </source>
</evidence>
<keyword evidence="3" id="KW-1185">Reference proteome</keyword>
<name>A0A4D4IY43_9PSEU</name>
<evidence type="ECO:0000256" key="1">
    <source>
        <dbReference type="SAM" id="MobiDB-lite"/>
    </source>
</evidence>
<dbReference type="RefSeq" id="WP_137812485.1">
    <property type="nucleotide sequence ID" value="NZ_BJFL01000003.1"/>
</dbReference>
<dbReference type="EMBL" id="BJFL01000003">
    <property type="protein sequence ID" value="GDY29305.1"/>
    <property type="molecule type" value="Genomic_DNA"/>
</dbReference>
<feature type="compositionally biased region" description="Pro residues" evidence="1">
    <location>
        <begin position="117"/>
        <end position="126"/>
    </location>
</feature>
<proteinExistence type="predicted"/>